<evidence type="ECO:0000256" key="2">
    <source>
        <dbReference type="ARBA" id="ARBA00023136"/>
    </source>
</evidence>
<dbReference type="InterPro" id="IPR006664">
    <property type="entry name" value="OMP_bac"/>
</dbReference>
<dbReference type="InterPro" id="IPR036737">
    <property type="entry name" value="OmpA-like_sf"/>
</dbReference>
<keyword evidence="4" id="KW-0812">Transmembrane</keyword>
<dbReference type="Proteomes" id="UP001631987">
    <property type="component" value="Unassembled WGS sequence"/>
</dbReference>
<evidence type="ECO:0000313" key="6">
    <source>
        <dbReference type="EMBL" id="MFM9521051.1"/>
    </source>
</evidence>
<dbReference type="InterPro" id="IPR050330">
    <property type="entry name" value="Bact_OuterMem_StrucFunc"/>
</dbReference>
<feature type="domain" description="OmpA-like" evidence="5">
    <location>
        <begin position="261"/>
        <end position="379"/>
    </location>
</feature>
<evidence type="ECO:0000256" key="1">
    <source>
        <dbReference type="ARBA" id="ARBA00004442"/>
    </source>
</evidence>
<accession>A0ABW9HHN6</accession>
<dbReference type="Pfam" id="PF00691">
    <property type="entry name" value="OmpA"/>
    <property type="match status" value="1"/>
</dbReference>
<evidence type="ECO:0000259" key="5">
    <source>
        <dbReference type="PROSITE" id="PS51123"/>
    </source>
</evidence>
<dbReference type="InterPro" id="IPR010657">
    <property type="entry name" value="ImpA_N"/>
</dbReference>
<dbReference type="InterPro" id="IPR006665">
    <property type="entry name" value="OmpA-like"/>
</dbReference>
<comment type="subcellular location">
    <subcellularLocation>
        <location evidence="1">Cell outer membrane</location>
    </subcellularLocation>
</comment>
<keyword evidence="2 3" id="KW-0472">Membrane</keyword>
<sequence length="386" mass="41693">MTGLFGLHVRAGGDPRDFDEFVALRDELAHLSHPACPDVDWGRIQQLCLALFQKNGADLQSAAAFALANGQRYGLDGIVQGVSLIEVLLGDREGVWPPLESARLDILAWLCGQLQALMRSVDISSRNLPALVQLGTELDRLRARLECTGLIAPQTLLAMGQQVGSLLQRTQARRLSSAPGLPSIGGYVPEYVMPVMIIPSPPLPDLSGSKQRKKIRRISLWVSAVATTLILVGGLWWQGWVTISSTEGRARHLAFIQHKQDIGEPVHLRSLSLFEAGSATLKPGSTKVLINALVDIKAQPDLLIVITGHSDATGNPEENIRLSQARAASVHDWMQRMGDIPASCFAVRGAAASQPIASNDTEAGREANRRVDIRLVPEKGACQSST</sequence>
<dbReference type="SUPFAM" id="SSF103088">
    <property type="entry name" value="OmpA-like"/>
    <property type="match status" value="1"/>
</dbReference>
<dbReference type="RefSeq" id="WP_409079447.1">
    <property type="nucleotide sequence ID" value="NZ_CP178857.1"/>
</dbReference>
<dbReference type="Pfam" id="PF06812">
    <property type="entry name" value="ImpA_N"/>
    <property type="match status" value="1"/>
</dbReference>
<keyword evidence="7" id="KW-1185">Reference proteome</keyword>
<organism evidence="6 7">
    <name type="scientific">Pseudomonas monachiensis</name>
    <dbReference type="NCBI Taxonomy" id="3060212"/>
    <lineage>
        <taxon>Bacteria</taxon>
        <taxon>Pseudomonadati</taxon>
        <taxon>Pseudomonadota</taxon>
        <taxon>Gammaproteobacteria</taxon>
        <taxon>Pseudomonadales</taxon>
        <taxon>Pseudomonadaceae</taxon>
        <taxon>Pseudomonas</taxon>
    </lineage>
</organism>
<name>A0ABW9HHN6_9PSED</name>
<reference evidence="6 7" key="1">
    <citation type="submission" date="2024-12" db="EMBL/GenBank/DDBJ databases">
        <title>Pseudomonas species isolated from Lotus nodules promote plant growth.</title>
        <authorList>
            <person name="Yu Y.-H."/>
            <person name="Kurtenbach J."/>
            <person name="Crosbie D."/>
            <person name="Brachmann A."/>
            <person name="Marin M."/>
        </authorList>
    </citation>
    <scope>NUCLEOTIDE SEQUENCE [LARGE SCALE GENOMIC DNA]</scope>
    <source>
        <strain evidence="6 7">PLb12A</strain>
    </source>
</reference>
<evidence type="ECO:0000256" key="3">
    <source>
        <dbReference type="PROSITE-ProRule" id="PRU00473"/>
    </source>
</evidence>
<dbReference type="Gene3D" id="3.30.1330.60">
    <property type="entry name" value="OmpA-like domain"/>
    <property type="match status" value="1"/>
</dbReference>
<dbReference type="PANTHER" id="PTHR30329:SF20">
    <property type="entry name" value="EXPORTED PROTEIN"/>
    <property type="match status" value="1"/>
</dbReference>
<evidence type="ECO:0000256" key="4">
    <source>
        <dbReference type="SAM" id="Phobius"/>
    </source>
</evidence>
<dbReference type="CDD" id="cd07185">
    <property type="entry name" value="OmpA_C-like"/>
    <property type="match status" value="1"/>
</dbReference>
<evidence type="ECO:0000313" key="7">
    <source>
        <dbReference type="Proteomes" id="UP001631987"/>
    </source>
</evidence>
<keyword evidence="4" id="KW-1133">Transmembrane helix</keyword>
<dbReference type="PROSITE" id="PS51123">
    <property type="entry name" value="OMPA_2"/>
    <property type="match status" value="1"/>
</dbReference>
<dbReference type="EMBL" id="JBJVNW010000027">
    <property type="protein sequence ID" value="MFM9521051.1"/>
    <property type="molecule type" value="Genomic_DNA"/>
</dbReference>
<protein>
    <submittedName>
        <fullName evidence="6">OmpA family protein</fullName>
    </submittedName>
</protein>
<dbReference type="PRINTS" id="PR01021">
    <property type="entry name" value="OMPADOMAIN"/>
</dbReference>
<feature type="transmembrane region" description="Helical" evidence="4">
    <location>
        <begin position="218"/>
        <end position="237"/>
    </location>
</feature>
<proteinExistence type="predicted"/>
<comment type="caution">
    <text evidence="6">The sequence shown here is derived from an EMBL/GenBank/DDBJ whole genome shotgun (WGS) entry which is preliminary data.</text>
</comment>
<gene>
    <name evidence="6" type="ORF">ACKKH4_27880</name>
</gene>
<dbReference type="PANTHER" id="PTHR30329">
    <property type="entry name" value="STATOR ELEMENT OF FLAGELLAR MOTOR COMPLEX"/>
    <property type="match status" value="1"/>
</dbReference>